<dbReference type="PANTHER" id="PTHR15104">
    <property type="entry name" value="DIHYDROPTERIDINE REDUCTASE"/>
    <property type="match status" value="1"/>
</dbReference>
<dbReference type="InterPro" id="IPR036291">
    <property type="entry name" value="NAD(P)-bd_dom_sf"/>
</dbReference>
<organism evidence="6 7">
    <name type="scientific">Diversispora eburnea</name>
    <dbReference type="NCBI Taxonomy" id="1213867"/>
    <lineage>
        <taxon>Eukaryota</taxon>
        <taxon>Fungi</taxon>
        <taxon>Fungi incertae sedis</taxon>
        <taxon>Mucoromycota</taxon>
        <taxon>Glomeromycotina</taxon>
        <taxon>Glomeromycetes</taxon>
        <taxon>Diversisporales</taxon>
        <taxon>Diversisporaceae</taxon>
        <taxon>Diversispora</taxon>
    </lineage>
</organism>
<dbReference type="OrthoDB" id="1204at2759"/>
<keyword evidence="7" id="KW-1185">Reference proteome</keyword>
<reference evidence="6" key="1">
    <citation type="submission" date="2021-06" db="EMBL/GenBank/DDBJ databases">
        <authorList>
            <person name="Kallberg Y."/>
            <person name="Tangrot J."/>
            <person name="Rosling A."/>
        </authorList>
    </citation>
    <scope>NUCLEOTIDE SEQUENCE</scope>
    <source>
        <strain evidence="6">AZ414A</strain>
    </source>
</reference>
<dbReference type="GO" id="GO:0006559">
    <property type="term" value="P:L-phenylalanine catabolic process"/>
    <property type="evidence" value="ECO:0007669"/>
    <property type="project" value="TreeGrafter"/>
</dbReference>
<dbReference type="AlphaFoldDB" id="A0A9N8W808"/>
<dbReference type="PANTHER" id="PTHR15104:SF0">
    <property type="entry name" value="DIHYDROPTERIDINE REDUCTASE"/>
    <property type="match status" value="1"/>
</dbReference>
<dbReference type="GO" id="GO:0004155">
    <property type="term" value="F:6,7-dihydropteridine reductase activity"/>
    <property type="evidence" value="ECO:0007669"/>
    <property type="project" value="TreeGrafter"/>
</dbReference>
<evidence type="ECO:0000256" key="4">
    <source>
        <dbReference type="ARBA" id="ARBA00023002"/>
    </source>
</evidence>
<evidence type="ECO:0000256" key="3">
    <source>
        <dbReference type="ARBA" id="ARBA00022857"/>
    </source>
</evidence>
<dbReference type="GO" id="GO:0070404">
    <property type="term" value="F:NADH binding"/>
    <property type="evidence" value="ECO:0007669"/>
    <property type="project" value="TreeGrafter"/>
</dbReference>
<evidence type="ECO:0000256" key="2">
    <source>
        <dbReference type="ARBA" id="ARBA00011738"/>
    </source>
</evidence>
<feature type="domain" description="NAD-dependent epimerase/dehydratase" evidence="5">
    <location>
        <begin position="5"/>
        <end position="86"/>
    </location>
</feature>
<gene>
    <name evidence="6" type="ORF">DEBURN_LOCUS3370</name>
</gene>
<dbReference type="EMBL" id="CAJVPK010000213">
    <property type="protein sequence ID" value="CAG8475344.1"/>
    <property type="molecule type" value="Genomic_DNA"/>
</dbReference>
<dbReference type="InterPro" id="IPR002347">
    <property type="entry name" value="SDR_fam"/>
</dbReference>
<dbReference type="Proteomes" id="UP000789706">
    <property type="component" value="Unassembled WGS sequence"/>
</dbReference>
<sequence>MSSKVVIYGGTGQLGTAVISHFKIHNWEVTSIGTRPNAEANHNIVVSANDSLEVQGEKVLNQAKEQLKGGEKYDAILNVAAAHHLKEEGVLSLTSAAGAANHNATPAKAGVIQLVKSLSEKGSGLPKNVKVTAILPGTIDTADNRQNFPKADFSNFIPLDKLTNVKVDHGKIVEIVTKKGVTTFTTLKGDNDGDGKSN</sequence>
<keyword evidence="3" id="KW-0521">NADP</keyword>
<dbReference type="Pfam" id="PF01370">
    <property type="entry name" value="Epimerase"/>
    <property type="match status" value="1"/>
</dbReference>
<dbReference type="GO" id="GO:0006729">
    <property type="term" value="P:tetrahydrobiopterin biosynthetic process"/>
    <property type="evidence" value="ECO:0007669"/>
    <property type="project" value="TreeGrafter"/>
</dbReference>
<dbReference type="SUPFAM" id="SSF51735">
    <property type="entry name" value="NAD(P)-binding Rossmann-fold domains"/>
    <property type="match status" value="1"/>
</dbReference>
<dbReference type="GO" id="GO:0005737">
    <property type="term" value="C:cytoplasm"/>
    <property type="evidence" value="ECO:0007669"/>
    <property type="project" value="TreeGrafter"/>
</dbReference>
<dbReference type="PRINTS" id="PR00081">
    <property type="entry name" value="GDHRDH"/>
</dbReference>
<evidence type="ECO:0000313" key="7">
    <source>
        <dbReference type="Proteomes" id="UP000789706"/>
    </source>
</evidence>
<proteinExistence type="inferred from homology"/>
<protein>
    <submittedName>
        <fullName evidence="6">7097_t:CDS:1</fullName>
    </submittedName>
</protein>
<evidence type="ECO:0000313" key="6">
    <source>
        <dbReference type="EMBL" id="CAG8475344.1"/>
    </source>
</evidence>
<dbReference type="InterPro" id="IPR001509">
    <property type="entry name" value="Epimerase_deHydtase"/>
</dbReference>
<dbReference type="GO" id="GO:0070402">
    <property type="term" value="F:NADPH binding"/>
    <property type="evidence" value="ECO:0007669"/>
    <property type="project" value="TreeGrafter"/>
</dbReference>
<dbReference type="Gene3D" id="3.40.50.720">
    <property type="entry name" value="NAD(P)-binding Rossmann-like Domain"/>
    <property type="match status" value="2"/>
</dbReference>
<comment type="caution">
    <text evidence="6">The sequence shown here is derived from an EMBL/GenBank/DDBJ whole genome shotgun (WGS) entry which is preliminary data.</text>
</comment>
<comment type="similarity">
    <text evidence="1">Belongs to the short-chain dehydrogenases/reductases (SDR) family.</text>
</comment>
<comment type="subunit">
    <text evidence="2">Homodimer.</text>
</comment>
<evidence type="ECO:0000256" key="1">
    <source>
        <dbReference type="ARBA" id="ARBA00006484"/>
    </source>
</evidence>
<evidence type="ECO:0000259" key="5">
    <source>
        <dbReference type="Pfam" id="PF01370"/>
    </source>
</evidence>
<accession>A0A9N8W808</accession>
<name>A0A9N8W808_9GLOM</name>
<keyword evidence="4" id="KW-0560">Oxidoreductase</keyword>